<dbReference type="InterPro" id="IPR029044">
    <property type="entry name" value="Nucleotide-diphossugar_trans"/>
</dbReference>
<dbReference type="InterPro" id="IPR005835">
    <property type="entry name" value="NTP_transferase_dom"/>
</dbReference>
<evidence type="ECO:0000313" key="2">
    <source>
        <dbReference type="EMBL" id="QEC73224.1"/>
    </source>
</evidence>
<feature type="domain" description="Nucleotidyl transferase" evidence="1">
    <location>
        <begin position="5"/>
        <end position="197"/>
    </location>
</feature>
<keyword evidence="3" id="KW-1185">Reference proteome</keyword>
<gene>
    <name evidence="2" type="ORF">FSB73_17635</name>
</gene>
<proteinExistence type="predicted"/>
<dbReference type="Proteomes" id="UP000321291">
    <property type="component" value="Chromosome"/>
</dbReference>
<dbReference type="AlphaFoldDB" id="A0A5B8VNN9"/>
<dbReference type="PANTHER" id="PTHR42883">
    <property type="entry name" value="GLUCOSE-1-PHOSPHATE THYMIDYLTRANSFERASE"/>
    <property type="match status" value="1"/>
</dbReference>
<protein>
    <submittedName>
        <fullName evidence="2">NDP-sugar synthase</fullName>
    </submittedName>
</protein>
<dbReference type="Gene3D" id="3.90.550.10">
    <property type="entry name" value="Spore Coat Polysaccharide Biosynthesis Protein SpsA, Chain A"/>
    <property type="match status" value="1"/>
</dbReference>
<dbReference type="RefSeq" id="WP_146785196.1">
    <property type="nucleotide sequence ID" value="NZ_CP042434.1"/>
</dbReference>
<sequence>MVYGIIAAGAGSRLRADGFQGFKPMVQIAGEALIQRLIRIFQANNATSIYIILNNAEIEVGQFIESLPNLAGTPIKILYKDTPSSFHSFYALANKMAPEDQSAVCISTIDPVFREEAFKGYIDAFKQQKELDGLMAVTSYVEDDKPLHVYIDPDFKITKFASDPLPGQPWISGGIYLFRNKALQVAETAMQAQVSKMRNYQQALLNAGLNLKAYDLGRIIDIDHVSDIALAKALLENNLAKREGFGIK</sequence>
<dbReference type="KEGG" id="agi:FSB73_17635"/>
<dbReference type="SUPFAM" id="SSF53448">
    <property type="entry name" value="Nucleotide-diphospho-sugar transferases"/>
    <property type="match status" value="1"/>
</dbReference>
<dbReference type="EMBL" id="CP042434">
    <property type="protein sequence ID" value="QEC73224.1"/>
    <property type="molecule type" value="Genomic_DNA"/>
</dbReference>
<reference evidence="2 3" key="1">
    <citation type="journal article" date="2017" name="Int. J. Syst. Evol. Microbiol.">
        <title>Arachidicoccus ginsenosidivorans sp. nov., with ginsenoside-converting activity isolated from ginseng cultivating soil.</title>
        <authorList>
            <person name="Siddiqi M.Z."/>
            <person name="Aslam Z."/>
            <person name="Im W.T."/>
        </authorList>
    </citation>
    <scope>NUCLEOTIDE SEQUENCE [LARGE SCALE GENOMIC DNA]</scope>
    <source>
        <strain evidence="2 3">Gsoil 809</strain>
    </source>
</reference>
<organism evidence="2 3">
    <name type="scientific">Arachidicoccus ginsenosidivorans</name>
    <dbReference type="NCBI Taxonomy" id="496057"/>
    <lineage>
        <taxon>Bacteria</taxon>
        <taxon>Pseudomonadati</taxon>
        <taxon>Bacteroidota</taxon>
        <taxon>Chitinophagia</taxon>
        <taxon>Chitinophagales</taxon>
        <taxon>Chitinophagaceae</taxon>
        <taxon>Arachidicoccus</taxon>
    </lineage>
</organism>
<name>A0A5B8VNN9_9BACT</name>
<dbReference type="Pfam" id="PF00483">
    <property type="entry name" value="NTP_transferase"/>
    <property type="match status" value="1"/>
</dbReference>
<evidence type="ECO:0000259" key="1">
    <source>
        <dbReference type="Pfam" id="PF00483"/>
    </source>
</evidence>
<evidence type="ECO:0000313" key="3">
    <source>
        <dbReference type="Proteomes" id="UP000321291"/>
    </source>
</evidence>
<dbReference type="PANTHER" id="PTHR42883:SF2">
    <property type="entry name" value="THYMIDYLYLTRANSFERASE"/>
    <property type="match status" value="1"/>
</dbReference>
<accession>A0A5B8VNN9</accession>
<dbReference type="OrthoDB" id="9784180at2"/>